<feature type="compositionally biased region" description="Polar residues" evidence="1">
    <location>
        <begin position="1"/>
        <end position="17"/>
    </location>
</feature>
<keyword evidence="3" id="KW-1185">Reference proteome</keyword>
<feature type="compositionally biased region" description="Polar residues" evidence="1">
    <location>
        <begin position="133"/>
        <end position="146"/>
    </location>
</feature>
<dbReference type="Proteomes" id="UP000037069">
    <property type="component" value="Unassembled WGS sequence"/>
</dbReference>
<sequence length="270" mass="30050">MPQIQQVSTNEDIGNTSRVHEIKAEDNHNYTSDSSSESDHDENTEVQKQSKLRGDPDYVPPPKKVREGVLGSLLKLYAQDEDDELPSSTSPSNSETPVKDIPSLSYGSSSSPQLDPPSSVEPQSRPVNIFRTPHSTPNNRADLNSLLPSTFPTVDFASLESSPPALHIPHYDTPTKKRKRVEQSLPKILRPQQSSHHHPSHTTRNGLHSASAFKDALETQKSLRKVPIPAKKLKMRSPLEVNIDTKGRISVQQRPITPPNTDLRYQQNSI</sequence>
<evidence type="ECO:0000313" key="3">
    <source>
        <dbReference type="Proteomes" id="UP000037069"/>
    </source>
</evidence>
<feature type="compositionally biased region" description="Polar residues" evidence="1">
    <location>
        <begin position="250"/>
        <end position="270"/>
    </location>
</feature>
<feature type="non-terminal residue" evidence="2">
    <location>
        <position position="270"/>
    </location>
</feature>
<protein>
    <submittedName>
        <fullName evidence="2">Uncharacterized protein</fullName>
    </submittedName>
</protein>
<feature type="region of interest" description="Disordered" evidence="1">
    <location>
        <begin position="244"/>
        <end position="270"/>
    </location>
</feature>
<accession>A0A0L0CKJ1</accession>
<feature type="region of interest" description="Disordered" evidence="1">
    <location>
        <begin position="160"/>
        <end position="182"/>
    </location>
</feature>
<dbReference type="AlphaFoldDB" id="A0A0L0CKJ1"/>
<feature type="compositionally biased region" description="Low complexity" evidence="1">
    <location>
        <begin position="86"/>
        <end position="96"/>
    </location>
</feature>
<feature type="compositionally biased region" description="Low complexity" evidence="1">
    <location>
        <begin position="103"/>
        <end position="118"/>
    </location>
</feature>
<organism evidence="2 3">
    <name type="scientific">Lucilia cuprina</name>
    <name type="common">Green bottle fly</name>
    <name type="synonym">Australian sheep blowfly</name>
    <dbReference type="NCBI Taxonomy" id="7375"/>
    <lineage>
        <taxon>Eukaryota</taxon>
        <taxon>Metazoa</taxon>
        <taxon>Ecdysozoa</taxon>
        <taxon>Arthropoda</taxon>
        <taxon>Hexapoda</taxon>
        <taxon>Insecta</taxon>
        <taxon>Pterygota</taxon>
        <taxon>Neoptera</taxon>
        <taxon>Endopterygota</taxon>
        <taxon>Diptera</taxon>
        <taxon>Brachycera</taxon>
        <taxon>Muscomorpha</taxon>
        <taxon>Oestroidea</taxon>
        <taxon>Calliphoridae</taxon>
        <taxon>Luciliinae</taxon>
        <taxon>Lucilia</taxon>
    </lineage>
</organism>
<evidence type="ECO:0000313" key="2">
    <source>
        <dbReference type="EMBL" id="KNC32752.1"/>
    </source>
</evidence>
<feature type="region of interest" description="Disordered" evidence="1">
    <location>
        <begin position="1"/>
        <end position="146"/>
    </location>
</feature>
<gene>
    <name evidence="2" type="ORF">FF38_06331</name>
</gene>
<feature type="compositionally biased region" description="Basic and acidic residues" evidence="1">
    <location>
        <begin position="18"/>
        <end position="28"/>
    </location>
</feature>
<dbReference type="EMBL" id="JRES01000277">
    <property type="protein sequence ID" value="KNC32752.1"/>
    <property type="molecule type" value="Genomic_DNA"/>
</dbReference>
<proteinExistence type="predicted"/>
<feature type="region of interest" description="Disordered" evidence="1">
    <location>
        <begin position="188"/>
        <end position="207"/>
    </location>
</feature>
<reference evidence="2 3" key="1">
    <citation type="journal article" date="2015" name="Nat. Commun.">
        <title>Lucilia cuprina genome unlocks parasitic fly biology to underpin future interventions.</title>
        <authorList>
            <person name="Anstead C.A."/>
            <person name="Korhonen P.K."/>
            <person name="Young N.D."/>
            <person name="Hall R.S."/>
            <person name="Jex A.R."/>
            <person name="Murali S.C."/>
            <person name="Hughes D.S."/>
            <person name="Lee S.F."/>
            <person name="Perry T."/>
            <person name="Stroehlein A.J."/>
            <person name="Ansell B.R."/>
            <person name="Breugelmans B."/>
            <person name="Hofmann A."/>
            <person name="Qu J."/>
            <person name="Dugan S."/>
            <person name="Lee S.L."/>
            <person name="Chao H."/>
            <person name="Dinh H."/>
            <person name="Han Y."/>
            <person name="Doddapaneni H.V."/>
            <person name="Worley K.C."/>
            <person name="Muzny D.M."/>
            <person name="Ioannidis P."/>
            <person name="Waterhouse R.M."/>
            <person name="Zdobnov E.M."/>
            <person name="James P.J."/>
            <person name="Bagnall N.H."/>
            <person name="Kotze A.C."/>
            <person name="Gibbs R.A."/>
            <person name="Richards S."/>
            <person name="Batterham P."/>
            <person name="Gasser R.B."/>
        </authorList>
    </citation>
    <scope>NUCLEOTIDE SEQUENCE [LARGE SCALE GENOMIC DNA]</scope>
    <source>
        <strain evidence="2 3">LS</strain>
        <tissue evidence="2">Full body</tissue>
    </source>
</reference>
<name>A0A0L0CKJ1_LUCCU</name>
<comment type="caution">
    <text evidence="2">The sequence shown here is derived from an EMBL/GenBank/DDBJ whole genome shotgun (WGS) entry which is preliminary data.</text>
</comment>
<evidence type="ECO:0000256" key="1">
    <source>
        <dbReference type="SAM" id="MobiDB-lite"/>
    </source>
</evidence>